<accession>A0A3M2M589</accession>
<evidence type="ECO:0000313" key="9">
    <source>
        <dbReference type="Proteomes" id="UP000282674"/>
    </source>
</evidence>
<dbReference type="GO" id="GO:0005506">
    <property type="term" value="F:iron ion binding"/>
    <property type="evidence" value="ECO:0007669"/>
    <property type="project" value="InterPro"/>
</dbReference>
<dbReference type="SUPFAM" id="SSF48264">
    <property type="entry name" value="Cytochrome P450"/>
    <property type="match status" value="1"/>
</dbReference>
<dbReference type="InterPro" id="IPR002397">
    <property type="entry name" value="Cyt_P450_B"/>
</dbReference>
<keyword evidence="3 7" id="KW-0479">Metal-binding</keyword>
<dbReference type="PANTHER" id="PTHR46696">
    <property type="entry name" value="P450, PUTATIVE (EUROFUNG)-RELATED"/>
    <property type="match status" value="1"/>
</dbReference>
<comment type="similarity">
    <text evidence="1 7">Belongs to the cytochrome P450 family.</text>
</comment>
<sequence>MRAAAWSDTGSDTPPGAWVVRDETLGAFVVSGYDEAARVLREPGWSSDPRRIAGRSLAVPPGVLLFLDPPDHTRLRRLLSPAFTPRAVGRLRPRVAAIVDTVLSGLFADADEADLMAEAAYLVPLAVIAELLDVGAEGARVFREHTPGLVRMLEAVPTAEDVERGAEASQEVMMFLLPLLVERRRAPGGDFVGALAATDGLSLEELLATCVLLLAAGHETTANLIGNGASALLRDRAQIERLHADPARAVEELLRAEPPVRLAGRVALTDHELGGVRVPAGSRVVVRIDAANRDPRRFADPGRLDLSREPLPHLAFGGGHHYCLGAALARLEAAETLTRLFGRFPDLAPAAPEPRRRTSTTFNGWATLPVRARRSSA</sequence>
<keyword evidence="6 7" id="KW-0503">Monooxygenase</keyword>
<evidence type="ECO:0000256" key="4">
    <source>
        <dbReference type="ARBA" id="ARBA00023002"/>
    </source>
</evidence>
<gene>
    <name evidence="8" type="ORF">EBO15_19965</name>
</gene>
<dbReference type="InterPro" id="IPR001128">
    <property type="entry name" value="Cyt_P450"/>
</dbReference>
<dbReference type="RefSeq" id="WP_122195933.1">
    <property type="nucleotide sequence ID" value="NZ_JBHSKC010000017.1"/>
</dbReference>
<dbReference type="PRINTS" id="PR00359">
    <property type="entry name" value="BP450"/>
</dbReference>
<keyword evidence="2 7" id="KW-0349">Heme</keyword>
<evidence type="ECO:0000313" key="8">
    <source>
        <dbReference type="EMBL" id="RMI42288.1"/>
    </source>
</evidence>
<organism evidence="8 9">
    <name type="scientific">Actinomadura harenae</name>
    <dbReference type="NCBI Taxonomy" id="2483351"/>
    <lineage>
        <taxon>Bacteria</taxon>
        <taxon>Bacillati</taxon>
        <taxon>Actinomycetota</taxon>
        <taxon>Actinomycetes</taxon>
        <taxon>Streptosporangiales</taxon>
        <taxon>Thermomonosporaceae</taxon>
        <taxon>Actinomadura</taxon>
    </lineage>
</organism>
<keyword evidence="5 7" id="KW-0408">Iron</keyword>
<evidence type="ECO:0000256" key="7">
    <source>
        <dbReference type="RuleBase" id="RU000461"/>
    </source>
</evidence>
<evidence type="ECO:0000256" key="6">
    <source>
        <dbReference type="ARBA" id="ARBA00023033"/>
    </source>
</evidence>
<evidence type="ECO:0000256" key="1">
    <source>
        <dbReference type="ARBA" id="ARBA00010617"/>
    </source>
</evidence>
<dbReference type="Pfam" id="PF00067">
    <property type="entry name" value="p450"/>
    <property type="match status" value="1"/>
</dbReference>
<dbReference type="PROSITE" id="PS00086">
    <property type="entry name" value="CYTOCHROME_P450"/>
    <property type="match status" value="1"/>
</dbReference>
<dbReference type="PRINTS" id="PR00385">
    <property type="entry name" value="P450"/>
</dbReference>
<evidence type="ECO:0000256" key="2">
    <source>
        <dbReference type="ARBA" id="ARBA00022617"/>
    </source>
</evidence>
<name>A0A3M2M589_9ACTN</name>
<dbReference type="Gene3D" id="1.10.630.10">
    <property type="entry name" value="Cytochrome P450"/>
    <property type="match status" value="1"/>
</dbReference>
<evidence type="ECO:0000256" key="3">
    <source>
        <dbReference type="ARBA" id="ARBA00022723"/>
    </source>
</evidence>
<dbReference type="EMBL" id="RFFG01000034">
    <property type="protein sequence ID" value="RMI42288.1"/>
    <property type="molecule type" value="Genomic_DNA"/>
</dbReference>
<evidence type="ECO:0000256" key="5">
    <source>
        <dbReference type="ARBA" id="ARBA00023004"/>
    </source>
</evidence>
<protein>
    <submittedName>
        <fullName evidence="8">Cytochrome P450</fullName>
    </submittedName>
</protein>
<dbReference type="CDD" id="cd20625">
    <property type="entry name" value="CYP164-like"/>
    <property type="match status" value="1"/>
</dbReference>
<proteinExistence type="inferred from homology"/>
<dbReference type="GO" id="GO:0020037">
    <property type="term" value="F:heme binding"/>
    <property type="evidence" value="ECO:0007669"/>
    <property type="project" value="InterPro"/>
</dbReference>
<dbReference type="GO" id="GO:0016705">
    <property type="term" value="F:oxidoreductase activity, acting on paired donors, with incorporation or reduction of molecular oxygen"/>
    <property type="evidence" value="ECO:0007669"/>
    <property type="project" value="InterPro"/>
</dbReference>
<dbReference type="InterPro" id="IPR036396">
    <property type="entry name" value="Cyt_P450_sf"/>
</dbReference>
<keyword evidence="9" id="KW-1185">Reference proteome</keyword>
<keyword evidence="4 7" id="KW-0560">Oxidoreductase</keyword>
<dbReference type="InterPro" id="IPR017972">
    <property type="entry name" value="Cyt_P450_CS"/>
</dbReference>
<reference evidence="8 9" key="1">
    <citation type="submission" date="2018-10" db="EMBL/GenBank/DDBJ databases">
        <title>Isolation from soil.</title>
        <authorList>
            <person name="Hu J."/>
        </authorList>
    </citation>
    <scope>NUCLEOTIDE SEQUENCE [LARGE SCALE GENOMIC DNA]</scope>
    <source>
        <strain evidence="8 9">NEAU-Ht49</strain>
    </source>
</reference>
<dbReference type="AlphaFoldDB" id="A0A3M2M589"/>
<dbReference type="GO" id="GO:0004497">
    <property type="term" value="F:monooxygenase activity"/>
    <property type="evidence" value="ECO:0007669"/>
    <property type="project" value="UniProtKB-KW"/>
</dbReference>
<dbReference type="OrthoDB" id="4371969at2"/>
<dbReference type="PANTHER" id="PTHR46696:SF1">
    <property type="entry name" value="CYTOCHROME P450 YJIB-RELATED"/>
    <property type="match status" value="1"/>
</dbReference>
<dbReference type="FunFam" id="1.10.630.10:FF:000018">
    <property type="entry name" value="Cytochrome P450 monooxygenase"/>
    <property type="match status" value="1"/>
</dbReference>
<dbReference type="Proteomes" id="UP000282674">
    <property type="component" value="Unassembled WGS sequence"/>
</dbReference>
<comment type="caution">
    <text evidence="8">The sequence shown here is derived from an EMBL/GenBank/DDBJ whole genome shotgun (WGS) entry which is preliminary data.</text>
</comment>